<sequence length="444" mass="48014">MSPAAPPPTPQEIQRKLSVHSVSRPKPANLTVGPVSGTESDSDSVMTPDVATTPMGGHTTAVHVGASSVQPPLSSIAERRSDSGEDSEDDEDVPEGGWKAAEARAHPRNSIDEGVIKAGYLWKKGERRKTWKKRWFVLRPAHIAYYKSSAEYRLLHLLELSDVHSCTPVNLKRHDNTFGLISPTRTFYLQASTPQEVQAWVKAIEDARQTLLATSTQTSASVPIPIPQSTNAASRTVSRGSIPLSSSPPQVSYGHAFTSSDSEDAMPAQQERVYTSPTQAAAALSPSKSAAPQKDPAKVVLSGYLMKCGSKRRNNWRKRWFVLTGEKLVYSGSHMTGANDAISRVTTCCWISGVGDTQQPTHVQDVPTKRTLLLCAPTEEDEIKWMGAIRALIARRAESGQVPGKLSKSPAGGYDELRNQEQGPATLSGRVDWAKRSLSGAGDA</sequence>
<dbReference type="SMART" id="SM00233">
    <property type="entry name" value="PH"/>
    <property type="match status" value="2"/>
</dbReference>
<comment type="caution">
    <text evidence="3">The sequence shown here is derived from an EMBL/GenBank/DDBJ whole genome shotgun (WGS) entry which is preliminary data.</text>
</comment>
<accession>A0A9W8JVL5</accession>
<feature type="region of interest" description="Disordered" evidence="1">
    <location>
        <begin position="400"/>
        <end position="444"/>
    </location>
</feature>
<reference evidence="3" key="1">
    <citation type="submission" date="2022-07" db="EMBL/GenBank/DDBJ databases">
        <title>Genome Sequence of Agrocybe chaxingu.</title>
        <authorList>
            <person name="Buettner E."/>
        </authorList>
    </citation>
    <scope>NUCLEOTIDE SEQUENCE</scope>
    <source>
        <strain evidence="3">MP-N11</strain>
    </source>
</reference>
<dbReference type="Gene3D" id="2.30.29.30">
    <property type="entry name" value="Pleckstrin-homology domain (PH domain)/Phosphotyrosine-binding domain (PTB)"/>
    <property type="match status" value="2"/>
</dbReference>
<feature type="compositionally biased region" description="Acidic residues" evidence="1">
    <location>
        <begin position="84"/>
        <end position="94"/>
    </location>
</feature>
<dbReference type="FunFam" id="2.30.29.30:FF:000286">
    <property type="entry name" value="PH-protein kinase domain containing protein"/>
    <property type="match status" value="1"/>
</dbReference>
<dbReference type="Proteomes" id="UP001148786">
    <property type="component" value="Unassembled WGS sequence"/>
</dbReference>
<dbReference type="InterPro" id="IPR001849">
    <property type="entry name" value="PH_domain"/>
</dbReference>
<keyword evidence="4" id="KW-1185">Reference proteome</keyword>
<dbReference type="EMBL" id="JANKHO010001104">
    <property type="protein sequence ID" value="KAJ3503707.1"/>
    <property type="molecule type" value="Genomic_DNA"/>
</dbReference>
<dbReference type="Pfam" id="PF00169">
    <property type="entry name" value="PH"/>
    <property type="match status" value="2"/>
</dbReference>
<dbReference type="InterPro" id="IPR051707">
    <property type="entry name" value="PI-Interact_SigTrans_Reg"/>
</dbReference>
<evidence type="ECO:0000259" key="2">
    <source>
        <dbReference type="PROSITE" id="PS50003"/>
    </source>
</evidence>
<gene>
    <name evidence="3" type="ORF">NLJ89_g8312</name>
</gene>
<evidence type="ECO:0000313" key="4">
    <source>
        <dbReference type="Proteomes" id="UP001148786"/>
    </source>
</evidence>
<evidence type="ECO:0000256" key="1">
    <source>
        <dbReference type="SAM" id="MobiDB-lite"/>
    </source>
</evidence>
<feature type="compositionally biased region" description="Pro residues" evidence="1">
    <location>
        <begin position="1"/>
        <end position="10"/>
    </location>
</feature>
<dbReference type="SUPFAM" id="SSF50729">
    <property type="entry name" value="PH domain-like"/>
    <property type="match status" value="2"/>
</dbReference>
<dbReference type="PANTHER" id="PTHR14336">
    <property type="entry name" value="TANDEM PH DOMAIN CONTAINING PROTEIN"/>
    <property type="match status" value="1"/>
</dbReference>
<dbReference type="AlphaFoldDB" id="A0A9W8JVL5"/>
<dbReference type="CDD" id="cd13255">
    <property type="entry name" value="PH_TAAP2-like"/>
    <property type="match status" value="1"/>
</dbReference>
<dbReference type="OrthoDB" id="2157866at2759"/>
<feature type="domain" description="PH" evidence="2">
    <location>
        <begin position="114"/>
        <end position="209"/>
    </location>
</feature>
<protein>
    <recommendedName>
        <fullName evidence="2">PH domain-containing protein</fullName>
    </recommendedName>
</protein>
<feature type="region of interest" description="Disordered" evidence="1">
    <location>
        <begin position="1"/>
        <end position="95"/>
    </location>
</feature>
<feature type="region of interest" description="Disordered" evidence="1">
    <location>
        <begin position="222"/>
        <end position="250"/>
    </location>
</feature>
<dbReference type="PANTHER" id="PTHR14336:SF8">
    <property type="entry name" value="PROTEIN OPY1"/>
    <property type="match status" value="1"/>
</dbReference>
<dbReference type="PROSITE" id="PS50003">
    <property type="entry name" value="PH_DOMAIN"/>
    <property type="match status" value="2"/>
</dbReference>
<organism evidence="3 4">
    <name type="scientific">Agrocybe chaxingu</name>
    <dbReference type="NCBI Taxonomy" id="84603"/>
    <lineage>
        <taxon>Eukaryota</taxon>
        <taxon>Fungi</taxon>
        <taxon>Dikarya</taxon>
        <taxon>Basidiomycota</taxon>
        <taxon>Agaricomycotina</taxon>
        <taxon>Agaricomycetes</taxon>
        <taxon>Agaricomycetidae</taxon>
        <taxon>Agaricales</taxon>
        <taxon>Agaricineae</taxon>
        <taxon>Strophariaceae</taxon>
        <taxon>Agrocybe</taxon>
    </lineage>
</organism>
<dbReference type="InterPro" id="IPR011993">
    <property type="entry name" value="PH-like_dom_sf"/>
</dbReference>
<name>A0A9W8JVL5_9AGAR</name>
<evidence type="ECO:0000313" key="3">
    <source>
        <dbReference type="EMBL" id="KAJ3503707.1"/>
    </source>
</evidence>
<proteinExistence type="predicted"/>
<feature type="compositionally biased region" description="Polar residues" evidence="1">
    <location>
        <begin position="227"/>
        <end position="250"/>
    </location>
</feature>
<feature type="domain" description="PH" evidence="2">
    <location>
        <begin position="298"/>
        <end position="394"/>
    </location>
</feature>